<dbReference type="KEGG" id="psel:GM415_06445"/>
<keyword evidence="1" id="KW-1133">Transmembrane helix</keyword>
<gene>
    <name evidence="2" type="ORF">GM415_06445</name>
</gene>
<dbReference type="Proteomes" id="UP000428328">
    <property type="component" value="Chromosome"/>
</dbReference>
<organism evidence="2 3">
    <name type="scientific">Pseudodesulfovibrio cashew</name>
    <dbReference type="NCBI Taxonomy" id="2678688"/>
    <lineage>
        <taxon>Bacteria</taxon>
        <taxon>Pseudomonadati</taxon>
        <taxon>Thermodesulfobacteriota</taxon>
        <taxon>Desulfovibrionia</taxon>
        <taxon>Desulfovibrionales</taxon>
        <taxon>Desulfovibrionaceae</taxon>
    </lineage>
</organism>
<dbReference type="AlphaFoldDB" id="A0A6I6JQ45"/>
<dbReference type="EMBL" id="CP046400">
    <property type="protein sequence ID" value="QGY39774.1"/>
    <property type="molecule type" value="Genomic_DNA"/>
</dbReference>
<evidence type="ECO:0000313" key="3">
    <source>
        <dbReference type="Proteomes" id="UP000428328"/>
    </source>
</evidence>
<reference evidence="2 3" key="1">
    <citation type="submission" date="2019-11" db="EMBL/GenBank/DDBJ databases">
        <authorList>
            <person name="Zheng R.K."/>
            <person name="Sun C.M."/>
        </authorList>
    </citation>
    <scope>NUCLEOTIDE SEQUENCE [LARGE SCALE GENOMIC DNA]</scope>
    <source>
        <strain evidence="2 3">SRB007</strain>
    </source>
</reference>
<name>A0A6I6JQ45_9BACT</name>
<dbReference type="RefSeq" id="WP_158946999.1">
    <property type="nucleotide sequence ID" value="NZ_CP046400.1"/>
</dbReference>
<keyword evidence="3" id="KW-1185">Reference proteome</keyword>
<protein>
    <submittedName>
        <fullName evidence="2">Uncharacterized protein</fullName>
    </submittedName>
</protein>
<keyword evidence="1" id="KW-0472">Membrane</keyword>
<accession>A0A6I6JQ45</accession>
<sequence>MTHFPDILLKRDTVLLAFVVTGIANTLATDFGASSEKTLLSVLSVIAFPLVAWFAHKRQLLAIWCTVLLLIVTGSGFLYDAFSGLKQGADVSYAVMLLKTVAGIYLTWGALLLHRERHIRD</sequence>
<feature type="transmembrane region" description="Helical" evidence="1">
    <location>
        <begin position="60"/>
        <end position="79"/>
    </location>
</feature>
<feature type="transmembrane region" description="Helical" evidence="1">
    <location>
        <begin position="91"/>
        <end position="113"/>
    </location>
</feature>
<evidence type="ECO:0000256" key="1">
    <source>
        <dbReference type="SAM" id="Phobius"/>
    </source>
</evidence>
<keyword evidence="1" id="KW-0812">Transmembrane</keyword>
<proteinExistence type="predicted"/>
<feature type="transmembrane region" description="Helical" evidence="1">
    <location>
        <begin position="38"/>
        <end position="55"/>
    </location>
</feature>
<evidence type="ECO:0000313" key="2">
    <source>
        <dbReference type="EMBL" id="QGY39774.1"/>
    </source>
</evidence>